<feature type="transmembrane region" description="Helical" evidence="2">
    <location>
        <begin position="84"/>
        <end position="105"/>
    </location>
</feature>
<gene>
    <name evidence="4" type="primary">FG05104.1</name>
    <name evidence="3" type="ORF">FGRAMPH1_01T17111</name>
</gene>
<keyword evidence="5" id="KW-1185">Reference proteome</keyword>
<dbReference type="EMBL" id="HG970334">
    <property type="protein sequence ID" value="CEF86327.1"/>
    <property type="molecule type" value="Genomic_DNA"/>
</dbReference>
<evidence type="ECO:0000313" key="3">
    <source>
        <dbReference type="EMBL" id="CEF86327.1"/>
    </source>
</evidence>
<dbReference type="AlphaFoldDB" id="I1RMB6"/>
<reference evidence="4" key="5">
    <citation type="submission" date="2017-01" db="UniProtKB">
        <authorList>
            <consortium name="EnsemblFungi"/>
        </authorList>
    </citation>
    <scope>IDENTIFICATION</scope>
    <source>
        <strain evidence="4">PH-1 / ATCC MYA-4620 / FGSC 9075 / NRRL 31084</strain>
    </source>
</reference>
<name>I1RMB6_GIBZE</name>
<dbReference type="EnsemblFungi" id="CEF86327">
    <property type="protein sequence ID" value="CEF86327"/>
    <property type="gene ID" value="FGRRES_05104"/>
</dbReference>
<feature type="region of interest" description="Disordered" evidence="1">
    <location>
        <begin position="122"/>
        <end position="151"/>
    </location>
</feature>
<evidence type="ECO:0000313" key="4">
    <source>
        <dbReference type="EnsemblFungi" id="CEF86327"/>
    </source>
</evidence>
<reference evidence="4 5" key="2">
    <citation type="journal article" date="2010" name="Nature">
        <title>Comparative genomics reveals mobile pathogenicity chromosomes in Fusarium.</title>
        <authorList>
            <person name="Ma L.J."/>
            <person name="van der Does H.C."/>
            <person name="Borkovich K.A."/>
            <person name="Coleman J.J."/>
            <person name="Daboussi M.J."/>
            <person name="Di Pietro A."/>
            <person name="Dufresne M."/>
            <person name="Freitag M."/>
            <person name="Grabherr M."/>
            <person name="Henrissat B."/>
            <person name="Houterman P.M."/>
            <person name="Kang S."/>
            <person name="Shim W.B."/>
            <person name="Woloshuk C."/>
            <person name="Xie X."/>
            <person name="Xu J.R."/>
            <person name="Antoniw J."/>
            <person name="Baker S.E."/>
            <person name="Bluhm B.H."/>
            <person name="Breakspear A."/>
            <person name="Brown D.W."/>
            <person name="Butchko R.A."/>
            <person name="Chapman S."/>
            <person name="Coulson R."/>
            <person name="Coutinho P.M."/>
            <person name="Danchin E.G."/>
            <person name="Diener A."/>
            <person name="Gale L.R."/>
            <person name="Gardiner D.M."/>
            <person name="Goff S."/>
            <person name="Hammond-Kosack K.E."/>
            <person name="Hilburn K."/>
            <person name="Hua-Van A."/>
            <person name="Jonkers W."/>
            <person name="Kazan K."/>
            <person name="Kodira C.D."/>
            <person name="Koehrsen M."/>
            <person name="Kumar L."/>
            <person name="Lee Y.H."/>
            <person name="Li L."/>
            <person name="Manners J.M."/>
            <person name="Miranda-Saavedra D."/>
            <person name="Mukherjee M."/>
            <person name="Park G."/>
            <person name="Park J."/>
            <person name="Park S.Y."/>
            <person name="Proctor R.H."/>
            <person name="Regev A."/>
            <person name="Ruiz-Roldan M.C."/>
            <person name="Sain D."/>
            <person name="Sakthikumar S."/>
            <person name="Sykes S."/>
            <person name="Schwartz D.C."/>
            <person name="Turgeon B.G."/>
            <person name="Wapinski I."/>
            <person name="Yoder O."/>
            <person name="Young S."/>
            <person name="Zeng Q."/>
            <person name="Zhou S."/>
            <person name="Galagan J."/>
            <person name="Cuomo C.A."/>
            <person name="Kistler H.C."/>
            <person name="Rep M."/>
        </authorList>
    </citation>
    <scope>GENOME REANNOTATION</scope>
    <source>
        <strain evidence="5">ATCC MYA-4620 / CBS 123657 / FGSC 9075 / NRRL 31084 / PH-1</strain>
        <strain evidence="4">PH-1 / ATCC MYA-4620 / FGSC 9075 / NRRL 31084</strain>
    </source>
</reference>
<keyword evidence="2" id="KW-0472">Membrane</keyword>
<accession>I1RMB6</accession>
<sequence length="327" mass="36499">MALTEFDQGLGQNREGRTLRWGLNPSLLLPPAVLFTPVQDTFVLSLQVLVQLGGDNNMTTMTMIPSSIHFGMDATRHFVSNLDAVSLTLLTVTLVAFLIPIFILFPPVTVDCSDVLRQTHSRAGEPLRDSNIQREPSPDPRARESNSSGGEQQHIFPVHYCRGIELSRDEASSFSSLESHNLYMFGYQTIHQDHDDLTWKAATCEKFPSLANIEVDLWIPDPNKTSRLLGKVEGSFLVLRFPWTDAGLQGITQRVSAKLSHGLNSVPEKEFLLPVSFPNDDEIRARGYSLAQFGHDKAMALNMDVELPTELARYLGAEKIGIFRLIH</sequence>
<feature type="compositionally biased region" description="Basic and acidic residues" evidence="1">
    <location>
        <begin position="122"/>
        <end position="144"/>
    </location>
</feature>
<evidence type="ECO:0000256" key="2">
    <source>
        <dbReference type="SAM" id="Phobius"/>
    </source>
</evidence>
<dbReference type="HOGENOM" id="CLU_059419_0_0_1"/>
<proteinExistence type="predicted"/>
<dbReference type="VEuPathDB" id="FungiDB:FGRAMPH1_01G17111"/>
<dbReference type="OrthoDB" id="17255at2759"/>
<dbReference type="STRING" id="229533.I1RMB6"/>
<dbReference type="Proteomes" id="UP000070720">
    <property type="component" value="Chromosome 3"/>
</dbReference>
<organism evidence="4">
    <name type="scientific">Gibberella zeae (strain ATCC MYA-4620 / CBS 123657 / FGSC 9075 / NRRL 31084 / PH-1)</name>
    <name type="common">Wheat head blight fungus</name>
    <name type="synonym">Fusarium graminearum</name>
    <dbReference type="NCBI Taxonomy" id="229533"/>
    <lineage>
        <taxon>Eukaryota</taxon>
        <taxon>Fungi</taxon>
        <taxon>Dikarya</taxon>
        <taxon>Ascomycota</taxon>
        <taxon>Pezizomycotina</taxon>
        <taxon>Sordariomycetes</taxon>
        <taxon>Hypocreomycetidae</taxon>
        <taxon>Hypocreales</taxon>
        <taxon>Nectriaceae</taxon>
        <taxon>Fusarium</taxon>
    </lineage>
</organism>
<dbReference type="RefSeq" id="XP_011323600.1">
    <property type="nucleotide sequence ID" value="XM_011325298.1"/>
</dbReference>
<reference evidence="4 5" key="1">
    <citation type="journal article" date="2007" name="Science">
        <title>The Fusarium graminearum genome reveals a link between localized polymorphism and pathogen specialization.</title>
        <authorList>
            <person name="Cuomo C.A."/>
            <person name="Gueldener U."/>
            <person name="Xu J.-R."/>
            <person name="Trail F."/>
            <person name="Turgeon B.G."/>
            <person name="Di Pietro A."/>
            <person name="Walton J.D."/>
            <person name="Ma L.-J."/>
            <person name="Baker S.E."/>
            <person name="Rep M."/>
            <person name="Adam G."/>
            <person name="Antoniw J."/>
            <person name="Baldwin T."/>
            <person name="Calvo S.E."/>
            <person name="Chang Y.-L."/>
            <person name="DeCaprio D."/>
            <person name="Gale L.R."/>
            <person name="Gnerre S."/>
            <person name="Goswami R.S."/>
            <person name="Hammond-Kosack K."/>
            <person name="Harris L.J."/>
            <person name="Hilburn K."/>
            <person name="Kennell J.C."/>
            <person name="Kroken S."/>
            <person name="Magnuson J.K."/>
            <person name="Mannhaupt G."/>
            <person name="Mauceli E.W."/>
            <person name="Mewes H.-W."/>
            <person name="Mitterbauer R."/>
            <person name="Muehlbauer G."/>
            <person name="Muensterkoetter M."/>
            <person name="Nelson D."/>
            <person name="O'Donnell K."/>
            <person name="Ouellet T."/>
            <person name="Qi W."/>
            <person name="Quesneville H."/>
            <person name="Roncero M.I.G."/>
            <person name="Seong K.-Y."/>
            <person name="Tetko I.V."/>
            <person name="Urban M."/>
            <person name="Waalwijk C."/>
            <person name="Ward T.J."/>
            <person name="Yao J."/>
            <person name="Birren B.W."/>
            <person name="Kistler H.C."/>
        </authorList>
    </citation>
    <scope>NUCLEOTIDE SEQUENCE [LARGE SCALE GENOMIC DNA]</scope>
    <source>
        <strain evidence="5">ATCC MYA-4620 / CBS 123657 / FGSC 9075 / NRRL 31084 / PH-1</strain>
        <strain evidence="4">PH-1 / ATCC MYA-4620 / FGSC 9075 / NRRL 31084</strain>
    </source>
</reference>
<evidence type="ECO:0000313" key="5">
    <source>
        <dbReference type="Proteomes" id="UP000070720"/>
    </source>
</evidence>
<dbReference type="KEGG" id="fgr:FGSG_05104"/>
<reference key="3">
    <citation type="submission" date="2014-02" db="EMBL/GenBank/DDBJ databases">
        <title>A revised Fusarium graminearum genomic reference sequence using whole shotgun re-sequencing.</title>
        <authorList>
            <person name="King R."/>
            <person name="Urban M."/>
            <person name="Hassani-Pak K."/>
            <person name="Hammond-Kosack K."/>
        </authorList>
    </citation>
    <scope>NUCLEOTIDE SEQUENCE</scope>
    <source>
        <strain>PH-1</strain>
    </source>
</reference>
<dbReference type="InParanoid" id="I1RMB6"/>
<dbReference type="eggNOG" id="KOG2362">
    <property type="taxonomic scope" value="Eukaryota"/>
</dbReference>
<protein>
    <submittedName>
        <fullName evidence="3">Chromosome 3, complete genome</fullName>
    </submittedName>
</protein>
<keyword evidence="2" id="KW-1133">Transmembrane helix</keyword>
<reference evidence="3 5" key="4">
    <citation type="journal article" date="2015" name="BMC Genomics">
        <title>The completed genome sequence of the pathogenic ascomycete fungus Fusarium graminearum.</title>
        <authorList>
            <person name="King R."/>
            <person name="Urban M."/>
            <person name="Hammond-Kosack M.C."/>
            <person name="Hassani-Pak K."/>
            <person name="Hammond-Kosack K.E."/>
        </authorList>
    </citation>
    <scope>NUCLEOTIDE SEQUENCE [LARGE SCALE GENOMIC DNA]</scope>
    <source>
        <strain evidence="5">ATCC MYA-4620 / CBS 123657 / FGSC 9075 / NRRL 31084 / PH-1</strain>
        <strain evidence="3">PH-1</strain>
    </source>
</reference>
<keyword evidence="2" id="KW-0812">Transmembrane</keyword>
<evidence type="ECO:0000256" key="1">
    <source>
        <dbReference type="SAM" id="MobiDB-lite"/>
    </source>
</evidence>